<protein>
    <submittedName>
        <fullName evidence="6">Heterogeneous nuclear ribonucleoprotein L isoform X1</fullName>
    </submittedName>
</protein>
<dbReference type="GO" id="GO:1990904">
    <property type="term" value="C:ribonucleoprotein complex"/>
    <property type="evidence" value="ECO:0007669"/>
    <property type="project" value="UniProtKB-KW"/>
</dbReference>
<feature type="region of interest" description="Disordered" evidence="3">
    <location>
        <begin position="1"/>
        <end position="40"/>
    </location>
</feature>
<dbReference type="CTD" id="37254"/>
<feature type="domain" description="RRM" evidence="4">
    <location>
        <begin position="45"/>
        <end position="115"/>
    </location>
</feature>
<feature type="domain" description="RRM" evidence="4">
    <location>
        <begin position="240"/>
        <end position="311"/>
    </location>
</feature>
<dbReference type="InterPro" id="IPR035979">
    <property type="entry name" value="RBD_domain_sf"/>
</dbReference>
<dbReference type="InterPro" id="IPR055204">
    <property type="entry name" value="HNRNPL_RRM"/>
</dbReference>
<reference evidence="6" key="1">
    <citation type="submission" date="2025-08" db="UniProtKB">
        <authorList>
            <consortium name="RefSeq"/>
        </authorList>
    </citation>
    <scope>IDENTIFICATION</scope>
    <source>
        <tissue evidence="6">Gonads</tissue>
    </source>
</reference>
<name>A0A6J2XXT9_SITOR</name>
<sequence>MAFNGDGPHSKRQRTDTDSANNRGFNASTEEPRRKRPEESKPNHVLLFTIINPMYPITVDVLHTICQSSGQVLRIVIFKKNGVQAMVEFDSVESAVRAKDTLNGADIYSGCCTLKIDFAKPEKLNVHKNDSESWDYTVSLLKENTNGRPQPLLQEPHFGSRPQPYNPYPSDPHRYEDICNAGTGPGAFPHEAPPFGPGAVAAAAAADVFRKGGAPPPSAAPDFRAATEARALPFQQPGAVLMVYGLDALRTNADKLFNLMCLYGNVARIKFLKSKEGTAMVQMGDSVAVERCVQNLNNVTVGLTGAAPLLNRQNGSNQDQMDDSDGKVRKYHAINKNGVEDGWEEQSMIREHKLQLAFSKQPYLSEVTNPYPLPDKSPSYKEYLNNKNNRFMNPAMASKNRIQPPSKILHFFNTPPQVTEAELIQVFKDYDVVPPKAVKLFPMKSERSSSGLLEFDTTTEAVAAVMACNHAAIESPGTKFPFIMKLCFSSSRSMTIKNGDNANGSSVKDEGKGLN</sequence>
<dbReference type="CDD" id="cd12424">
    <property type="entry name" value="RRM3_hnRNPL_like"/>
    <property type="match status" value="1"/>
</dbReference>
<dbReference type="CDD" id="cd12427">
    <property type="entry name" value="RRM4_hnRNPL_like"/>
    <property type="match status" value="1"/>
</dbReference>
<feature type="compositionally biased region" description="Polar residues" evidence="3">
    <location>
        <begin position="18"/>
        <end position="29"/>
    </location>
</feature>
<dbReference type="RefSeq" id="XP_030755891.1">
    <property type="nucleotide sequence ID" value="XM_030900031.1"/>
</dbReference>
<dbReference type="CDD" id="cd12694">
    <property type="entry name" value="RRM2_hnRNPL_like"/>
    <property type="match status" value="1"/>
</dbReference>
<proteinExistence type="predicted"/>
<dbReference type="Pfam" id="PF13893">
    <property type="entry name" value="RRM_5"/>
    <property type="match status" value="2"/>
</dbReference>
<dbReference type="InterPro" id="IPR012677">
    <property type="entry name" value="Nucleotide-bd_a/b_plait_sf"/>
</dbReference>
<keyword evidence="6" id="KW-0687">Ribonucleoprotein</keyword>
<dbReference type="Proteomes" id="UP000504635">
    <property type="component" value="Unplaced"/>
</dbReference>
<dbReference type="OrthoDB" id="302770at2759"/>
<dbReference type="GO" id="GO:0003723">
    <property type="term" value="F:RNA binding"/>
    <property type="evidence" value="ECO:0007669"/>
    <property type="project" value="UniProtKB-KW"/>
</dbReference>
<evidence type="ECO:0000259" key="4">
    <source>
        <dbReference type="SMART" id="SM00360"/>
    </source>
</evidence>
<dbReference type="InterPro" id="IPR021790">
    <property type="entry name" value="PTBP1-like_RRM2"/>
</dbReference>
<gene>
    <name evidence="6" type="primary">LOC115882159</name>
</gene>
<dbReference type="KEGG" id="soy:115882159"/>
<accession>A0A6J2XXT9</accession>
<evidence type="ECO:0000256" key="3">
    <source>
        <dbReference type="SAM" id="MobiDB-lite"/>
    </source>
</evidence>
<evidence type="ECO:0000256" key="2">
    <source>
        <dbReference type="ARBA" id="ARBA00022884"/>
    </source>
</evidence>
<dbReference type="FunCoup" id="A0A6J2XXT9">
    <property type="interactions" value="2005"/>
</dbReference>
<dbReference type="Pfam" id="PF22976">
    <property type="entry name" value="RRM_10"/>
    <property type="match status" value="1"/>
</dbReference>
<dbReference type="Pfam" id="PF11835">
    <property type="entry name" value="RRM_8"/>
    <property type="match status" value="1"/>
</dbReference>
<feature type="compositionally biased region" description="Basic and acidic residues" evidence="3">
    <location>
        <begin position="30"/>
        <end position="40"/>
    </location>
</feature>
<keyword evidence="5" id="KW-1185">Reference proteome</keyword>
<dbReference type="GeneID" id="115882159"/>
<keyword evidence="2" id="KW-0694">RNA-binding</keyword>
<evidence type="ECO:0000256" key="1">
    <source>
        <dbReference type="ARBA" id="ARBA00022737"/>
    </source>
</evidence>
<evidence type="ECO:0000313" key="5">
    <source>
        <dbReference type="Proteomes" id="UP000504635"/>
    </source>
</evidence>
<dbReference type="PANTHER" id="PTHR15592">
    <property type="entry name" value="MATRIN 3/NUCLEAR PROTEIN 220-RELATED"/>
    <property type="match status" value="1"/>
</dbReference>
<dbReference type="InterPro" id="IPR000504">
    <property type="entry name" value="RRM_dom"/>
</dbReference>
<keyword evidence="1" id="KW-0677">Repeat</keyword>
<dbReference type="InParanoid" id="A0A6J2XXT9"/>
<dbReference type="SUPFAM" id="SSF54928">
    <property type="entry name" value="RNA-binding domain, RBD"/>
    <property type="match status" value="3"/>
</dbReference>
<dbReference type="FunFam" id="3.30.70.330:FF:000072">
    <property type="entry name" value="heterogeneous nuclear ribonucleoprotein L isoform X1"/>
    <property type="match status" value="1"/>
</dbReference>
<dbReference type="SMART" id="SM00360">
    <property type="entry name" value="RRM"/>
    <property type="match status" value="2"/>
</dbReference>
<organism evidence="5 6">
    <name type="scientific">Sitophilus oryzae</name>
    <name type="common">Rice weevil</name>
    <name type="synonym">Curculio oryzae</name>
    <dbReference type="NCBI Taxonomy" id="7048"/>
    <lineage>
        <taxon>Eukaryota</taxon>
        <taxon>Metazoa</taxon>
        <taxon>Ecdysozoa</taxon>
        <taxon>Arthropoda</taxon>
        <taxon>Hexapoda</taxon>
        <taxon>Insecta</taxon>
        <taxon>Pterygota</taxon>
        <taxon>Neoptera</taxon>
        <taxon>Endopterygota</taxon>
        <taxon>Coleoptera</taxon>
        <taxon>Polyphaga</taxon>
        <taxon>Cucujiformia</taxon>
        <taxon>Curculionidae</taxon>
        <taxon>Dryophthorinae</taxon>
        <taxon>Sitophilus</taxon>
    </lineage>
</organism>
<dbReference type="AlphaFoldDB" id="A0A6J2XXT9"/>
<evidence type="ECO:0000313" key="6">
    <source>
        <dbReference type="RefSeq" id="XP_030755891.1"/>
    </source>
</evidence>
<dbReference type="Gene3D" id="3.30.70.330">
    <property type="match status" value="3"/>
</dbReference>